<dbReference type="Proteomes" id="UP000010808">
    <property type="component" value="Chromosome"/>
</dbReference>
<reference evidence="1 2" key="1">
    <citation type="submission" date="2012-10" db="EMBL/GenBank/DDBJ databases">
        <authorList>
            <person name="Genoscope - CEA"/>
        </authorList>
    </citation>
    <scope>NUCLEOTIDE SEQUENCE [LARGE SCALE GENOMIC DNA]</scope>
    <source>
        <strain evidence="2">AM13 / DSM 14728</strain>
    </source>
</reference>
<dbReference type="AlphaFoldDB" id="L0R6Q3"/>
<accession>L0R6Q3</accession>
<dbReference type="EMBL" id="FO203522">
    <property type="protein sequence ID" value="CCO22388.1"/>
    <property type="molecule type" value="Genomic_DNA"/>
</dbReference>
<dbReference type="HOGENOM" id="CLU_3288484_0_0_7"/>
<dbReference type="KEGG" id="dhy:DESAM_20097"/>
<organism evidence="1 2">
    <name type="scientific">Maridesulfovibrio hydrothermalis AM13 = DSM 14728</name>
    <dbReference type="NCBI Taxonomy" id="1121451"/>
    <lineage>
        <taxon>Bacteria</taxon>
        <taxon>Pseudomonadati</taxon>
        <taxon>Thermodesulfobacteriota</taxon>
        <taxon>Desulfovibrionia</taxon>
        <taxon>Desulfovibrionales</taxon>
        <taxon>Desulfovibrionaceae</taxon>
        <taxon>Maridesulfovibrio</taxon>
    </lineage>
</organism>
<dbReference type="STRING" id="1121451.DESAM_20097"/>
<evidence type="ECO:0000313" key="2">
    <source>
        <dbReference type="Proteomes" id="UP000010808"/>
    </source>
</evidence>
<sequence length="40" mass="4502">MRSMPLLHFTIKNDYVRLAKSSVLGAFLTTPADFYLLLSA</sequence>
<keyword evidence="2" id="KW-1185">Reference proteome</keyword>
<name>L0R6Q3_9BACT</name>
<gene>
    <name evidence="1" type="ORF">DESAM_20097</name>
</gene>
<proteinExistence type="predicted"/>
<protein>
    <submittedName>
        <fullName evidence="1">Uncharacterized protein</fullName>
    </submittedName>
</protein>
<evidence type="ECO:0000313" key="1">
    <source>
        <dbReference type="EMBL" id="CCO22388.1"/>
    </source>
</evidence>